<reference evidence="1" key="3">
    <citation type="submission" date="2016-06" db="EMBL/GenBank/DDBJ databases">
        <authorList>
            <person name="Kjaerup R.B."/>
            <person name="Dalgaard T.S."/>
            <person name="Juul-Madsen H.R."/>
        </authorList>
    </citation>
    <scope>NUCLEOTIDE SEQUENCE</scope>
    <source>
        <strain evidence="1">R7ANS::ICEMlSym2042</strain>
    </source>
</reference>
<proteinExistence type="predicted"/>
<evidence type="ECO:0000313" key="1">
    <source>
        <dbReference type="EMBL" id="OBP78396.1"/>
    </source>
</evidence>
<dbReference type="Pfam" id="PF11171">
    <property type="entry name" value="DUF2958"/>
    <property type="match status" value="1"/>
</dbReference>
<dbReference type="Proteomes" id="UP000093748">
    <property type="component" value="Unassembled WGS sequence"/>
</dbReference>
<dbReference type="GO" id="GO:0004519">
    <property type="term" value="F:endonuclease activity"/>
    <property type="evidence" value="ECO:0007669"/>
    <property type="project" value="UniProtKB-KW"/>
</dbReference>
<keyword evidence="1" id="KW-0255">Endonuclease</keyword>
<dbReference type="EMBL" id="LYTK01000004">
    <property type="protein sequence ID" value="OBQ70323.1"/>
    <property type="molecule type" value="Genomic_DNA"/>
</dbReference>
<dbReference type="EMBL" id="LZTJ01000007">
    <property type="protein sequence ID" value="OBP78396.1"/>
    <property type="molecule type" value="Genomic_DNA"/>
</dbReference>
<gene>
    <name evidence="2" type="ORF">A8145_28675</name>
    <name evidence="1" type="ORF">BAE39_30320</name>
</gene>
<dbReference type="RefSeq" id="WP_065005179.1">
    <property type="nucleotide sequence ID" value="NZ_CP033334.1"/>
</dbReference>
<reference evidence="4" key="2">
    <citation type="submission" date="2016-06" db="EMBL/GenBank/DDBJ databases">
        <title>NZP2037 Pacbio-Illumina hybrid assembly.</title>
        <authorList>
            <person name="Ramsay J.P."/>
        </authorList>
    </citation>
    <scope>NUCLEOTIDE SEQUENCE [LARGE SCALE GENOMIC DNA]</scope>
    <source>
        <strain evidence="4">R7ANS::ICEMlSym2042</strain>
    </source>
</reference>
<accession>A0A1A5QRJ1</accession>
<dbReference type="InterPro" id="IPR021341">
    <property type="entry name" value="DUF2958"/>
</dbReference>
<dbReference type="AlphaFoldDB" id="A0A1A5QRJ1"/>
<protein>
    <submittedName>
        <fullName evidence="1">Single-stranded DNA endonuclease</fullName>
    </submittedName>
</protein>
<name>A0A1A5QRJ1_RHILI</name>
<dbReference type="Proteomes" id="UP000093737">
    <property type="component" value="Unassembled WGS sequence"/>
</dbReference>
<keyword evidence="1" id="KW-0540">Nuclease</keyword>
<keyword evidence="1" id="KW-0378">Hydrolase</keyword>
<sequence>MILITDDLRVRLLANGATDTETDHVPVVKLFDPTGPATWLLTELDDDGDTLFGLCDLGLGFPELGSVSLAELASVKGRLGLGIERDRYFNAEFPLSVYAEAARLSCHITEDERLLRQAEEALGNAHSKLPPNTADQTRR</sequence>
<evidence type="ECO:0000313" key="2">
    <source>
        <dbReference type="EMBL" id="OBQ70323.1"/>
    </source>
</evidence>
<organism evidence="1 4">
    <name type="scientific">Rhizobium loti</name>
    <name type="common">Mesorhizobium loti</name>
    <dbReference type="NCBI Taxonomy" id="381"/>
    <lineage>
        <taxon>Bacteria</taxon>
        <taxon>Pseudomonadati</taxon>
        <taxon>Pseudomonadota</taxon>
        <taxon>Alphaproteobacteria</taxon>
        <taxon>Hyphomicrobiales</taxon>
        <taxon>Phyllobacteriaceae</taxon>
        <taxon>Mesorhizobium</taxon>
    </lineage>
</organism>
<evidence type="ECO:0000313" key="4">
    <source>
        <dbReference type="Proteomes" id="UP000093748"/>
    </source>
</evidence>
<reference evidence="2 3" key="1">
    <citation type="submission" date="2016-05" db="EMBL/GenBank/DDBJ databases">
        <authorList>
            <person name="Ramsay J.P."/>
        </authorList>
    </citation>
    <scope>NUCLEOTIDE SEQUENCE [LARGE SCALE GENOMIC DNA]</scope>
    <source>
        <strain evidence="2 3">NZP2042</strain>
    </source>
</reference>
<evidence type="ECO:0000313" key="3">
    <source>
        <dbReference type="Proteomes" id="UP000093737"/>
    </source>
</evidence>
<comment type="caution">
    <text evidence="1">The sequence shown here is derived from an EMBL/GenBank/DDBJ whole genome shotgun (WGS) entry which is preliminary data.</text>
</comment>